<reference evidence="1" key="1">
    <citation type="journal article" date="2021" name="Open Biol.">
        <title>Shared evolutionary footprints suggest mitochondrial oxidative damage underlies multiple complex I losses in fungi.</title>
        <authorList>
            <person name="Schikora-Tamarit M.A."/>
            <person name="Marcet-Houben M."/>
            <person name="Nosek J."/>
            <person name="Gabaldon T."/>
        </authorList>
    </citation>
    <scope>NUCLEOTIDE SEQUENCE</scope>
    <source>
        <strain evidence="1">CBS6341</strain>
    </source>
</reference>
<evidence type="ECO:0000313" key="2">
    <source>
        <dbReference type="Proteomes" id="UP000769528"/>
    </source>
</evidence>
<comment type="caution">
    <text evidence="1">The sequence shown here is derived from an EMBL/GenBank/DDBJ whole genome shotgun (WGS) entry which is preliminary data.</text>
</comment>
<protein>
    <recommendedName>
        <fullName evidence="3">Biogenesis of lysosome-related organelles complex 1 subunit CNL1</fullName>
    </recommendedName>
</protein>
<proteinExistence type="predicted"/>
<keyword evidence="2" id="KW-1185">Reference proteome</keyword>
<organism evidence="1 2">
    <name type="scientific">Wickerhamomyces mucosus</name>
    <dbReference type="NCBI Taxonomy" id="1378264"/>
    <lineage>
        <taxon>Eukaryota</taxon>
        <taxon>Fungi</taxon>
        <taxon>Dikarya</taxon>
        <taxon>Ascomycota</taxon>
        <taxon>Saccharomycotina</taxon>
        <taxon>Saccharomycetes</taxon>
        <taxon>Phaffomycetales</taxon>
        <taxon>Wickerhamomycetaceae</taxon>
        <taxon>Wickerhamomyces</taxon>
    </lineage>
</organism>
<accession>A0A9P8T6L4</accession>
<dbReference type="Proteomes" id="UP000769528">
    <property type="component" value="Unassembled WGS sequence"/>
</dbReference>
<dbReference type="EMBL" id="JAEUBF010001385">
    <property type="protein sequence ID" value="KAH3667534.1"/>
    <property type="molecule type" value="Genomic_DNA"/>
</dbReference>
<reference evidence="1" key="2">
    <citation type="submission" date="2021-01" db="EMBL/GenBank/DDBJ databases">
        <authorList>
            <person name="Schikora-Tamarit M.A."/>
        </authorList>
    </citation>
    <scope>NUCLEOTIDE SEQUENCE</scope>
    <source>
        <strain evidence="1">CBS6341</strain>
    </source>
</reference>
<gene>
    <name evidence="1" type="ORF">WICMUC_005321</name>
</gene>
<evidence type="ECO:0008006" key="3">
    <source>
        <dbReference type="Google" id="ProtNLM"/>
    </source>
</evidence>
<evidence type="ECO:0000313" key="1">
    <source>
        <dbReference type="EMBL" id="KAH3667534.1"/>
    </source>
</evidence>
<dbReference type="AlphaFoldDB" id="A0A9P8T6L4"/>
<name>A0A9P8T6L4_9ASCO</name>
<sequence>MNNSSKSKSIIEDSLYQLQNNIYNEDTNSSIISPLDKIRQLNTDKLIKLIELENQYLNSKSSSNKLNLYFNKLNHQNEFMNSIIEELSEIDSKFDKIELIIDEIDQFTKNQLKE</sequence>